<evidence type="ECO:0000256" key="2">
    <source>
        <dbReference type="ARBA" id="ARBA00022692"/>
    </source>
</evidence>
<name>A0A922CWD7_MANSE</name>
<dbReference type="AlphaFoldDB" id="A0A922CWD7"/>
<organism evidence="6 7">
    <name type="scientific">Manduca sexta</name>
    <name type="common">Tobacco hawkmoth</name>
    <name type="synonym">Tobacco hornworm</name>
    <dbReference type="NCBI Taxonomy" id="7130"/>
    <lineage>
        <taxon>Eukaryota</taxon>
        <taxon>Metazoa</taxon>
        <taxon>Ecdysozoa</taxon>
        <taxon>Arthropoda</taxon>
        <taxon>Hexapoda</taxon>
        <taxon>Insecta</taxon>
        <taxon>Pterygota</taxon>
        <taxon>Neoptera</taxon>
        <taxon>Endopterygota</taxon>
        <taxon>Lepidoptera</taxon>
        <taxon>Glossata</taxon>
        <taxon>Ditrysia</taxon>
        <taxon>Bombycoidea</taxon>
        <taxon>Sphingidae</taxon>
        <taxon>Sphinginae</taxon>
        <taxon>Sphingini</taxon>
        <taxon>Manduca</taxon>
    </lineage>
</organism>
<keyword evidence="7" id="KW-1185">Reference proteome</keyword>
<accession>A0A922CWD7</accession>
<evidence type="ECO:0000256" key="3">
    <source>
        <dbReference type="ARBA" id="ARBA00022989"/>
    </source>
</evidence>
<dbReference type="EMBL" id="JH668670">
    <property type="protein sequence ID" value="KAG6460443.1"/>
    <property type="molecule type" value="Genomic_DNA"/>
</dbReference>
<feature type="transmembrane region" description="Helical" evidence="5">
    <location>
        <begin position="72"/>
        <end position="92"/>
    </location>
</feature>
<reference evidence="6" key="1">
    <citation type="journal article" date="2016" name="Insect Biochem. Mol. Biol.">
        <title>Multifaceted biological insights from a draft genome sequence of the tobacco hornworm moth, Manduca sexta.</title>
        <authorList>
            <person name="Kanost M.R."/>
            <person name="Arrese E.L."/>
            <person name="Cao X."/>
            <person name="Chen Y.R."/>
            <person name="Chellapilla S."/>
            <person name="Goldsmith M.R."/>
            <person name="Grosse-Wilde E."/>
            <person name="Heckel D.G."/>
            <person name="Herndon N."/>
            <person name="Jiang H."/>
            <person name="Papanicolaou A."/>
            <person name="Qu J."/>
            <person name="Soulages J.L."/>
            <person name="Vogel H."/>
            <person name="Walters J."/>
            <person name="Waterhouse R.M."/>
            <person name="Ahn S.J."/>
            <person name="Almeida F.C."/>
            <person name="An C."/>
            <person name="Aqrawi P."/>
            <person name="Bretschneider A."/>
            <person name="Bryant W.B."/>
            <person name="Bucks S."/>
            <person name="Chao H."/>
            <person name="Chevignon G."/>
            <person name="Christen J.M."/>
            <person name="Clarke D.F."/>
            <person name="Dittmer N.T."/>
            <person name="Ferguson L.C.F."/>
            <person name="Garavelou S."/>
            <person name="Gordon K.H.J."/>
            <person name="Gunaratna R.T."/>
            <person name="Han Y."/>
            <person name="Hauser F."/>
            <person name="He Y."/>
            <person name="Heidel-Fischer H."/>
            <person name="Hirsh A."/>
            <person name="Hu Y."/>
            <person name="Jiang H."/>
            <person name="Kalra D."/>
            <person name="Klinner C."/>
            <person name="Konig C."/>
            <person name="Kovar C."/>
            <person name="Kroll A.R."/>
            <person name="Kuwar S.S."/>
            <person name="Lee S.L."/>
            <person name="Lehman R."/>
            <person name="Li K."/>
            <person name="Li Z."/>
            <person name="Liang H."/>
            <person name="Lovelace S."/>
            <person name="Lu Z."/>
            <person name="Mansfield J.H."/>
            <person name="McCulloch K.J."/>
            <person name="Mathew T."/>
            <person name="Morton B."/>
            <person name="Muzny D.M."/>
            <person name="Neunemann D."/>
            <person name="Ongeri F."/>
            <person name="Pauchet Y."/>
            <person name="Pu L.L."/>
            <person name="Pyrousis I."/>
            <person name="Rao X.J."/>
            <person name="Redding A."/>
            <person name="Roesel C."/>
            <person name="Sanchez-Gracia A."/>
            <person name="Schaack S."/>
            <person name="Shukla A."/>
            <person name="Tetreau G."/>
            <person name="Wang Y."/>
            <person name="Xiong G.H."/>
            <person name="Traut W."/>
            <person name="Walsh T.K."/>
            <person name="Worley K.C."/>
            <person name="Wu D."/>
            <person name="Wu W."/>
            <person name="Wu Y.Q."/>
            <person name="Zhang X."/>
            <person name="Zou Z."/>
            <person name="Zucker H."/>
            <person name="Briscoe A.D."/>
            <person name="Burmester T."/>
            <person name="Clem R.J."/>
            <person name="Feyereisen R."/>
            <person name="Grimmelikhuijzen C.J.P."/>
            <person name="Hamodrakas S.J."/>
            <person name="Hansson B.S."/>
            <person name="Huguet E."/>
            <person name="Jermiin L.S."/>
            <person name="Lan Q."/>
            <person name="Lehman H.K."/>
            <person name="Lorenzen M."/>
            <person name="Merzendorfer H."/>
            <person name="Michalopoulos I."/>
            <person name="Morton D.B."/>
            <person name="Muthukrishnan S."/>
            <person name="Oakeshott J.G."/>
            <person name="Palmer W."/>
            <person name="Park Y."/>
            <person name="Passarelli A.L."/>
            <person name="Rozas J."/>
            <person name="Schwartz L.M."/>
            <person name="Smith W."/>
            <person name="Southgate A."/>
            <person name="Vilcinskas A."/>
            <person name="Vogt R."/>
            <person name="Wang P."/>
            <person name="Werren J."/>
            <person name="Yu X.Q."/>
            <person name="Zhou J.J."/>
            <person name="Brown S.J."/>
            <person name="Scherer S.E."/>
            <person name="Richards S."/>
            <person name="Blissard G.W."/>
        </authorList>
    </citation>
    <scope>NUCLEOTIDE SEQUENCE</scope>
</reference>
<reference evidence="6" key="2">
    <citation type="submission" date="2020-12" db="EMBL/GenBank/DDBJ databases">
        <authorList>
            <person name="Kanost M."/>
        </authorList>
    </citation>
    <scope>NUCLEOTIDE SEQUENCE</scope>
</reference>
<evidence type="ECO:0000256" key="4">
    <source>
        <dbReference type="ARBA" id="ARBA00023136"/>
    </source>
</evidence>
<feature type="transmembrane region" description="Helical" evidence="5">
    <location>
        <begin position="99"/>
        <end position="120"/>
    </location>
</feature>
<protein>
    <recommendedName>
        <fullName evidence="8">Tetraspanin</fullName>
    </recommendedName>
</protein>
<keyword evidence="4 5" id="KW-0472">Membrane</keyword>
<dbReference type="Proteomes" id="UP000791440">
    <property type="component" value="Unassembled WGS sequence"/>
</dbReference>
<evidence type="ECO:0000256" key="1">
    <source>
        <dbReference type="ARBA" id="ARBA00004141"/>
    </source>
</evidence>
<evidence type="ECO:0008006" key="8">
    <source>
        <dbReference type="Google" id="ProtNLM"/>
    </source>
</evidence>
<comment type="subcellular location">
    <subcellularLocation>
        <location evidence="1">Membrane</location>
        <topology evidence="1">Multi-pass membrane protein</topology>
    </subcellularLocation>
</comment>
<dbReference type="InterPro" id="IPR018499">
    <property type="entry name" value="Tetraspanin/Peripherin"/>
</dbReference>
<dbReference type="PANTHER" id="PTHR19282">
    <property type="entry name" value="TETRASPANIN"/>
    <property type="match status" value="1"/>
</dbReference>
<gene>
    <name evidence="6" type="ORF">O3G_MSEX011963</name>
</gene>
<dbReference type="Pfam" id="PF00335">
    <property type="entry name" value="Tetraspanin"/>
    <property type="match status" value="1"/>
</dbReference>
<evidence type="ECO:0000256" key="5">
    <source>
        <dbReference type="SAM" id="Phobius"/>
    </source>
</evidence>
<feature type="transmembrane region" description="Helical" evidence="5">
    <location>
        <begin position="43"/>
        <end position="60"/>
    </location>
</feature>
<dbReference type="GO" id="GO:0016020">
    <property type="term" value="C:membrane"/>
    <property type="evidence" value="ECO:0007669"/>
    <property type="project" value="UniProtKB-SubCell"/>
</dbReference>
<proteinExistence type="predicted"/>
<evidence type="ECO:0000313" key="7">
    <source>
        <dbReference type="Proteomes" id="UP000791440"/>
    </source>
</evidence>
<comment type="caution">
    <text evidence="6">The sequence shown here is derived from an EMBL/GenBank/DDBJ whole genome shotgun (WGS) entry which is preliminary data.</text>
</comment>
<keyword evidence="3 5" id="KW-1133">Transmembrane helix</keyword>
<dbReference type="PRINTS" id="PR00259">
    <property type="entry name" value="TMFOUR"/>
</dbReference>
<keyword evidence="2 5" id="KW-0812">Transmembrane</keyword>
<feature type="transmembrane region" description="Helical" evidence="5">
    <location>
        <begin position="12"/>
        <end position="36"/>
    </location>
</feature>
<feature type="transmembrane region" description="Helical" evidence="5">
    <location>
        <begin position="195"/>
        <end position="213"/>
    </location>
</feature>
<evidence type="ECO:0000313" key="6">
    <source>
        <dbReference type="EMBL" id="KAG6460443.1"/>
    </source>
</evidence>
<sequence>MFGSFGKPSQVSAWMLLAVNQVAMVASIITFAVGLWMIASPNSLSYIIDAIGITLIWALLPPSALTVQLGVGLVFLAMFSFFISFMGFYGAISRSQFLLFMYATLNMLVLLLECALLFYFSSNLVEKGQRESDQWTHTLRLTFKCCELNVTQQDVQIPWSCCGVVGYPHNCTSSTVFQDDCYTTFSTWWSRYQTAIYASLAVFHIILSSCSLLRRTSSASRSHS</sequence>